<feature type="region of interest" description="Disordered" evidence="12">
    <location>
        <begin position="327"/>
        <end position="408"/>
    </location>
</feature>
<proteinExistence type="inferred from homology"/>
<comment type="similarity">
    <text evidence="2 10">Belongs to the ING family.</text>
</comment>
<evidence type="ECO:0000256" key="7">
    <source>
        <dbReference type="PIRSR" id="PIRSR628651-50"/>
    </source>
</evidence>
<feature type="binding site" evidence="8">
    <location>
        <position position="299"/>
    </location>
    <ligand>
        <name>Zn(2+)</name>
        <dbReference type="ChEBI" id="CHEBI:29105"/>
        <label>2</label>
    </ligand>
</feature>
<feature type="compositionally biased region" description="Low complexity" evidence="12">
    <location>
        <begin position="382"/>
        <end position="397"/>
    </location>
</feature>
<comment type="function">
    <text evidence="10">Component of an histone acetyltransferase complex.</text>
</comment>
<feature type="compositionally biased region" description="Polar residues" evidence="12">
    <location>
        <begin position="343"/>
        <end position="375"/>
    </location>
</feature>
<feature type="coiled-coil region" evidence="11">
    <location>
        <begin position="25"/>
        <end position="52"/>
    </location>
</feature>
<dbReference type="GO" id="GO:0006325">
    <property type="term" value="P:chromatin organization"/>
    <property type="evidence" value="ECO:0007669"/>
    <property type="project" value="UniProtKB-KW"/>
</dbReference>
<dbReference type="PROSITE" id="PS01359">
    <property type="entry name" value="ZF_PHD_1"/>
    <property type="match status" value="1"/>
</dbReference>
<comment type="subunit">
    <text evidence="10">Component of an histone acetyltransferase complex. Interacts with H3K4me3 and to a lesser extent with H3K4me2.</text>
</comment>
<feature type="domain" description="PHD-type" evidence="13">
    <location>
        <begin position="278"/>
        <end position="327"/>
    </location>
</feature>
<dbReference type="InterPro" id="IPR001965">
    <property type="entry name" value="Znf_PHD"/>
</dbReference>
<evidence type="ECO:0000256" key="3">
    <source>
        <dbReference type="ARBA" id="ARBA00022723"/>
    </source>
</evidence>
<evidence type="ECO:0000256" key="4">
    <source>
        <dbReference type="ARBA" id="ARBA00022771"/>
    </source>
</evidence>
<dbReference type="PROSITE" id="PS50016">
    <property type="entry name" value="ZF_PHD_2"/>
    <property type="match status" value="1"/>
</dbReference>
<dbReference type="CDD" id="cd16858">
    <property type="entry name" value="ING_ING3_Yng2p"/>
    <property type="match status" value="1"/>
</dbReference>
<protein>
    <recommendedName>
        <fullName evidence="10">Chromatin modification-related protein</fullName>
    </recommendedName>
</protein>
<comment type="domain">
    <text evidence="10">The PHD-type zinc finger mediates the binding to H3K4me3.</text>
</comment>
<keyword evidence="15" id="KW-1185">Reference proteome</keyword>
<keyword evidence="5 8" id="KW-0862">Zinc</keyword>
<dbReference type="EMBL" id="CAJVPI010001749">
    <property type="protein sequence ID" value="CAG8625259.1"/>
    <property type="molecule type" value="Genomic_DNA"/>
</dbReference>
<feature type="site" description="Histone H3K4me3 binding" evidence="7">
    <location>
        <position position="295"/>
    </location>
</feature>
<feature type="binding site" evidence="8">
    <location>
        <position position="321"/>
    </location>
    <ligand>
        <name>Zn(2+)</name>
        <dbReference type="ChEBI" id="CHEBI:29105"/>
        <label>2</label>
    </ligand>
</feature>
<dbReference type="Gene3D" id="3.30.40.10">
    <property type="entry name" value="Zinc/RING finger domain, C3HC4 (zinc finger)"/>
    <property type="match status" value="1"/>
</dbReference>
<dbReference type="InterPro" id="IPR013083">
    <property type="entry name" value="Znf_RING/FYVE/PHD"/>
</dbReference>
<keyword evidence="11" id="KW-0175">Coiled coil</keyword>
<dbReference type="SMART" id="SM00249">
    <property type="entry name" value="PHD"/>
    <property type="match status" value="1"/>
</dbReference>
<dbReference type="Proteomes" id="UP000789739">
    <property type="component" value="Unassembled WGS sequence"/>
</dbReference>
<evidence type="ECO:0000259" key="13">
    <source>
        <dbReference type="PROSITE" id="PS50016"/>
    </source>
</evidence>
<dbReference type="InterPro" id="IPR011011">
    <property type="entry name" value="Znf_FYVE_PHD"/>
</dbReference>
<keyword evidence="10" id="KW-0156">Chromatin regulator</keyword>
<keyword evidence="6 10" id="KW-0539">Nucleus</keyword>
<accession>A0A9N9D384</accession>
<organism evidence="14 15">
    <name type="scientific">Paraglomus brasilianum</name>
    <dbReference type="NCBI Taxonomy" id="144538"/>
    <lineage>
        <taxon>Eukaryota</taxon>
        <taxon>Fungi</taxon>
        <taxon>Fungi incertae sedis</taxon>
        <taxon>Mucoromycota</taxon>
        <taxon>Glomeromycotina</taxon>
        <taxon>Glomeromycetes</taxon>
        <taxon>Paraglomerales</taxon>
        <taxon>Paraglomeraceae</taxon>
        <taxon>Paraglomus</taxon>
    </lineage>
</organism>
<evidence type="ECO:0000256" key="10">
    <source>
        <dbReference type="RuleBase" id="RU361213"/>
    </source>
</evidence>
<feature type="binding site" evidence="8">
    <location>
        <position position="305"/>
    </location>
    <ligand>
        <name>Zn(2+)</name>
        <dbReference type="ChEBI" id="CHEBI:29105"/>
        <label>1</label>
    </ligand>
</feature>
<evidence type="ECO:0000256" key="11">
    <source>
        <dbReference type="SAM" id="Coils"/>
    </source>
</evidence>
<feature type="binding site" evidence="8">
    <location>
        <position position="308"/>
    </location>
    <ligand>
        <name>Zn(2+)</name>
        <dbReference type="ChEBI" id="CHEBI:29105"/>
        <label>1</label>
    </ligand>
</feature>
<evidence type="ECO:0000256" key="12">
    <source>
        <dbReference type="SAM" id="MobiDB-lite"/>
    </source>
</evidence>
<gene>
    <name evidence="14" type="ORF">PBRASI_LOCUS8941</name>
</gene>
<keyword evidence="4 9" id="KW-0863">Zinc-finger</keyword>
<dbReference type="SUPFAM" id="SSF57903">
    <property type="entry name" value="FYVE/PHD zinc finger"/>
    <property type="match status" value="1"/>
</dbReference>
<feature type="site" description="Histone H3K4me3 binding" evidence="7">
    <location>
        <position position="303"/>
    </location>
</feature>
<sequence>MTEAIDANEYLIEFLASIDNLPSEIKHHSFELKSKEDEIKELLRNISARERRLFALLDGIPLDSLSSSSSSENEYSSDSEYRRPRKRRILFADENEEELVRKIKADYSRAEQLQDEKVMIAEKMVGLVERHVNRMDEDFEVLFPQYHLKDPVIAPEENLETDLGVSMFDPLQELPTETEESHFALPLLQAPQSSTTQHQLRQNRGGRRRTVLETRRRNPRIPLVRYSSSVTPTSTTPAPGRIDLRTSSPMIEENLISDDAASKNGIVQPDGQVDPNEPKYCYCNRVSFGEMIACDGENCPYEWFHLSCLGLTGVPKGRWYCEVCDESGTGNAPRKRKRGRPIGSTNKSQTNLEVPNQDSSSISHNRSPNDAMTHSGTKKLSRSSSRTTTPSESQSESASDESDRFGEL</sequence>
<evidence type="ECO:0000256" key="5">
    <source>
        <dbReference type="ARBA" id="ARBA00022833"/>
    </source>
</evidence>
<dbReference type="InterPro" id="IPR019787">
    <property type="entry name" value="Znf_PHD-finger"/>
</dbReference>
<dbReference type="Pfam" id="PF12998">
    <property type="entry name" value="ING"/>
    <property type="match status" value="1"/>
</dbReference>
<dbReference type="OrthoDB" id="5411773at2759"/>
<feature type="binding site" evidence="8">
    <location>
        <position position="324"/>
    </location>
    <ligand>
        <name>Zn(2+)</name>
        <dbReference type="ChEBI" id="CHEBI:29105"/>
        <label>2</label>
    </ligand>
</feature>
<evidence type="ECO:0000313" key="14">
    <source>
        <dbReference type="EMBL" id="CAG8625259.1"/>
    </source>
</evidence>
<evidence type="ECO:0000256" key="2">
    <source>
        <dbReference type="ARBA" id="ARBA00010210"/>
    </source>
</evidence>
<dbReference type="Pfam" id="PF23011">
    <property type="entry name" value="PHD-1st_NSD"/>
    <property type="match status" value="1"/>
</dbReference>
<dbReference type="InterPro" id="IPR028651">
    <property type="entry name" value="ING_fam"/>
</dbReference>
<dbReference type="PANTHER" id="PTHR10333">
    <property type="entry name" value="INHIBITOR OF GROWTH PROTEIN"/>
    <property type="match status" value="1"/>
</dbReference>
<evidence type="ECO:0000313" key="15">
    <source>
        <dbReference type="Proteomes" id="UP000789739"/>
    </source>
</evidence>
<comment type="subcellular location">
    <subcellularLocation>
        <location evidence="1 10">Nucleus</location>
    </subcellularLocation>
</comment>
<feature type="binding site" evidence="8">
    <location>
        <position position="283"/>
    </location>
    <ligand>
        <name>Zn(2+)</name>
        <dbReference type="ChEBI" id="CHEBI:29105"/>
        <label>1</label>
    </ligand>
</feature>
<dbReference type="AlphaFoldDB" id="A0A9N9D384"/>
<dbReference type="InterPro" id="IPR024610">
    <property type="entry name" value="ING_N_histone-binding"/>
</dbReference>
<evidence type="ECO:0000256" key="9">
    <source>
        <dbReference type="PROSITE-ProRule" id="PRU00146"/>
    </source>
</evidence>
<evidence type="ECO:0000256" key="6">
    <source>
        <dbReference type="ARBA" id="ARBA00023242"/>
    </source>
</evidence>
<dbReference type="SMART" id="SM01408">
    <property type="entry name" value="ING"/>
    <property type="match status" value="1"/>
</dbReference>
<dbReference type="CDD" id="cd15505">
    <property type="entry name" value="PHD_ING"/>
    <property type="match status" value="1"/>
</dbReference>
<dbReference type="Gene3D" id="6.10.140.1740">
    <property type="match status" value="1"/>
</dbReference>
<feature type="site" description="Histone H3K4me3 binding" evidence="7">
    <location>
        <position position="291"/>
    </location>
</feature>
<feature type="binding site" evidence="8">
    <location>
        <position position="281"/>
    </location>
    <ligand>
        <name>Zn(2+)</name>
        <dbReference type="ChEBI" id="CHEBI:29105"/>
        <label>1</label>
    </ligand>
</feature>
<evidence type="ECO:0000256" key="1">
    <source>
        <dbReference type="ARBA" id="ARBA00004123"/>
    </source>
</evidence>
<comment type="caution">
    <text evidence="14">The sequence shown here is derived from an EMBL/GenBank/DDBJ whole genome shotgun (WGS) entry which is preliminary data.</text>
</comment>
<dbReference type="InterPro" id="IPR059153">
    <property type="entry name" value="NSD_PHD-1st"/>
</dbReference>
<dbReference type="InterPro" id="IPR019786">
    <property type="entry name" value="Zinc_finger_PHD-type_CS"/>
</dbReference>
<feature type="binding site" evidence="8">
    <location>
        <position position="294"/>
    </location>
    <ligand>
        <name>Zn(2+)</name>
        <dbReference type="ChEBI" id="CHEBI:29105"/>
        <label>2</label>
    </ligand>
</feature>
<evidence type="ECO:0000256" key="8">
    <source>
        <dbReference type="PIRSR" id="PIRSR628651-51"/>
    </source>
</evidence>
<dbReference type="GO" id="GO:0008270">
    <property type="term" value="F:zinc ion binding"/>
    <property type="evidence" value="ECO:0007669"/>
    <property type="project" value="UniProtKB-KW"/>
</dbReference>
<feature type="site" description="Histone H3K4me3 binding" evidence="7">
    <location>
        <position position="280"/>
    </location>
</feature>
<keyword evidence="3 8" id="KW-0479">Metal-binding</keyword>
<dbReference type="GO" id="GO:0005634">
    <property type="term" value="C:nucleus"/>
    <property type="evidence" value="ECO:0007669"/>
    <property type="project" value="UniProtKB-SubCell"/>
</dbReference>
<reference evidence="14" key="1">
    <citation type="submission" date="2021-06" db="EMBL/GenBank/DDBJ databases">
        <authorList>
            <person name="Kallberg Y."/>
            <person name="Tangrot J."/>
            <person name="Rosling A."/>
        </authorList>
    </citation>
    <scope>NUCLEOTIDE SEQUENCE</scope>
    <source>
        <strain evidence="14">BR232B</strain>
    </source>
</reference>
<name>A0A9N9D384_9GLOM</name>